<sequence>MIVLDAVFPVDPERRDDAVELFRAVAEESRAEDGVLDYRVAAGVDDGNRFQFFERYEDEAAFAAHVGSEHVDRLGEQLPELLAGEPEVTRFDVDSASTVEL</sequence>
<dbReference type="AlphaFoldDB" id="A0A1H5ZTM0"/>
<keyword evidence="4" id="KW-1185">Reference proteome</keyword>
<feature type="domain" description="ABM" evidence="1">
    <location>
        <begin position="2"/>
        <end position="91"/>
    </location>
</feature>
<dbReference type="PANTHER" id="PTHR33336:SF15">
    <property type="entry name" value="ABM DOMAIN-CONTAINING PROTEIN"/>
    <property type="match status" value="1"/>
</dbReference>
<gene>
    <name evidence="2" type="ORF">DV707_09920</name>
    <name evidence="3" type="ORF">SAMN04488133_2169</name>
</gene>
<dbReference type="Proteomes" id="UP000296733">
    <property type="component" value="Chromosome"/>
</dbReference>
<keyword evidence="3" id="KW-0503">Monooxygenase</keyword>
<dbReference type="Pfam" id="PF03992">
    <property type="entry name" value="ABM"/>
    <property type="match status" value="1"/>
</dbReference>
<name>A0A1H5ZTM0_9EURY</name>
<organism evidence="3 4">
    <name type="scientific">Halobellus limi</name>
    <dbReference type="NCBI Taxonomy" id="699433"/>
    <lineage>
        <taxon>Archaea</taxon>
        <taxon>Methanobacteriati</taxon>
        <taxon>Methanobacteriota</taxon>
        <taxon>Stenosarchaea group</taxon>
        <taxon>Halobacteria</taxon>
        <taxon>Halobacteriales</taxon>
        <taxon>Haloferacaceae</taxon>
        <taxon>Halobellus</taxon>
    </lineage>
</organism>
<dbReference type="InterPro" id="IPR050744">
    <property type="entry name" value="AI-2_Isomerase_LsrG"/>
</dbReference>
<evidence type="ECO:0000313" key="4">
    <source>
        <dbReference type="Proteomes" id="UP000236740"/>
    </source>
</evidence>
<dbReference type="PANTHER" id="PTHR33336">
    <property type="entry name" value="QUINOL MONOOXYGENASE YGIN-RELATED"/>
    <property type="match status" value="1"/>
</dbReference>
<proteinExistence type="predicted"/>
<dbReference type="EMBL" id="FNVN01000002">
    <property type="protein sequence ID" value="SEG39500.1"/>
    <property type="molecule type" value="Genomic_DNA"/>
</dbReference>
<accession>A0A1H5ZTM0</accession>
<dbReference type="InterPro" id="IPR011008">
    <property type="entry name" value="Dimeric_a/b-barrel"/>
</dbReference>
<reference evidence="2 5" key="2">
    <citation type="journal article" date="2019" name="Nat. Commun.">
        <title>A new type of DNA phosphorothioation-based antiviral system in archaea.</title>
        <authorList>
            <person name="Xiong L."/>
            <person name="Liu S."/>
            <person name="Chen S."/>
            <person name="Xiao Y."/>
            <person name="Zhu B."/>
            <person name="Gao Y."/>
            <person name="Zhang Y."/>
            <person name="Chen B."/>
            <person name="Luo J."/>
            <person name="Deng Z."/>
            <person name="Chen X."/>
            <person name="Wang L."/>
            <person name="Chen S."/>
        </authorList>
    </citation>
    <scope>NUCLEOTIDE SEQUENCE [LARGE SCALE GENOMIC DNA]</scope>
    <source>
        <strain evidence="2 5">CGMCC 1.10331</strain>
    </source>
</reference>
<reference evidence="3 4" key="1">
    <citation type="submission" date="2016-10" db="EMBL/GenBank/DDBJ databases">
        <authorList>
            <person name="de Groot N.N."/>
        </authorList>
    </citation>
    <scope>NUCLEOTIDE SEQUENCE [LARGE SCALE GENOMIC DNA]</scope>
    <source>
        <strain evidence="3 4">CGMCC 1.10331</strain>
    </source>
</reference>
<evidence type="ECO:0000313" key="3">
    <source>
        <dbReference type="EMBL" id="SEG39500.1"/>
    </source>
</evidence>
<dbReference type="KEGG" id="hlm:DV707_09920"/>
<dbReference type="RefSeq" id="WP_103991850.1">
    <property type="nucleotide sequence ID" value="NZ_CP031311.1"/>
</dbReference>
<dbReference type="SUPFAM" id="SSF54909">
    <property type="entry name" value="Dimeric alpha+beta barrel"/>
    <property type="match status" value="1"/>
</dbReference>
<dbReference type="GeneID" id="39858409"/>
<dbReference type="EMBL" id="CP031311">
    <property type="protein sequence ID" value="QCC47950.1"/>
    <property type="molecule type" value="Genomic_DNA"/>
</dbReference>
<dbReference type="Gene3D" id="3.30.70.100">
    <property type="match status" value="1"/>
</dbReference>
<dbReference type="PROSITE" id="PS51725">
    <property type="entry name" value="ABM"/>
    <property type="match status" value="1"/>
</dbReference>
<dbReference type="InterPro" id="IPR007138">
    <property type="entry name" value="ABM_dom"/>
</dbReference>
<dbReference type="OrthoDB" id="8931at2157"/>
<evidence type="ECO:0000313" key="5">
    <source>
        <dbReference type="Proteomes" id="UP000296733"/>
    </source>
</evidence>
<protein>
    <submittedName>
        <fullName evidence="2">Antibiotic biosynthesis monooxygenase</fullName>
    </submittedName>
    <submittedName>
        <fullName evidence="3">Quinol monooxygenase YgiN</fullName>
    </submittedName>
</protein>
<evidence type="ECO:0000259" key="1">
    <source>
        <dbReference type="PROSITE" id="PS51725"/>
    </source>
</evidence>
<evidence type="ECO:0000313" key="2">
    <source>
        <dbReference type="EMBL" id="QCC47950.1"/>
    </source>
</evidence>
<dbReference type="GO" id="GO:0004497">
    <property type="term" value="F:monooxygenase activity"/>
    <property type="evidence" value="ECO:0007669"/>
    <property type="project" value="UniProtKB-KW"/>
</dbReference>
<dbReference type="Proteomes" id="UP000236740">
    <property type="component" value="Unassembled WGS sequence"/>
</dbReference>
<keyword evidence="3" id="KW-0560">Oxidoreductase</keyword>